<evidence type="ECO:0000256" key="6">
    <source>
        <dbReference type="SAM" id="MobiDB-lite"/>
    </source>
</evidence>
<dbReference type="FunFam" id="2.40.420.20:FF:000006">
    <property type="entry name" value="RND family efflux transporter MFP subunit"/>
    <property type="match status" value="1"/>
</dbReference>
<evidence type="ECO:0000256" key="2">
    <source>
        <dbReference type="ARBA" id="ARBA00022448"/>
    </source>
</evidence>
<dbReference type="PANTHER" id="PTHR30097">
    <property type="entry name" value="CATION EFFLUX SYSTEM PROTEIN CUSB"/>
    <property type="match status" value="1"/>
</dbReference>
<name>A0A502G6B8_9PROT</name>
<keyword evidence="2" id="KW-0813">Transport</keyword>
<feature type="domain" description="CusB-like beta-barrel" evidence="8">
    <location>
        <begin position="266"/>
        <end position="340"/>
    </location>
</feature>
<dbReference type="GO" id="GO:0046914">
    <property type="term" value="F:transition metal ion binding"/>
    <property type="evidence" value="ECO:0007669"/>
    <property type="project" value="TreeGrafter"/>
</dbReference>
<gene>
    <name evidence="11" type="ORF">EAH89_10625</name>
</gene>
<sequence>MLRMTLLAGAAVGGLALAMAFPSIPEKGRSLLGMASPPAGAARAAAPAPAAAPKGDGHGHAEGEEHGEEGRIKMTAEQVEAAGIEVAPVQGGVLVTRAAVPGVLAASQDRQARVTARLGGIVAEVRKTLGEEVARGDVLAVLESREVADAKSEFLAATRSAALAETTLARETRLWRQRISAEQEFLQARTAAEEARIKVDLGRARLAALGLSEAEVAALARQPPATLRRLELRAPIAGRVTARNAVLGASVAADAEVFAVADLSALWVELAVPPRNLPMARQGQAVLVTGEGDARTEGKIVFLSPVLDPETRSARAVAEIPNAEGTWRPGGFVTAHLSTAEQPVDVLVPRDAIQEVEGKKVVFVRNEDGFELREVEVGREDATGFEVIFGLDAGTEIAVRNAFSLRAELSKSEAGHAH</sequence>
<dbReference type="FunFam" id="2.40.30.170:FF:000010">
    <property type="entry name" value="Efflux RND transporter periplasmic adaptor subunit"/>
    <property type="match status" value="1"/>
</dbReference>
<dbReference type="InterPro" id="IPR006143">
    <property type="entry name" value="RND_pump_MFP"/>
</dbReference>
<evidence type="ECO:0000313" key="11">
    <source>
        <dbReference type="EMBL" id="TPG57388.1"/>
    </source>
</evidence>
<dbReference type="GO" id="GO:0022857">
    <property type="term" value="F:transmembrane transporter activity"/>
    <property type="evidence" value="ECO:0007669"/>
    <property type="project" value="InterPro"/>
</dbReference>
<dbReference type="AlphaFoldDB" id="A0A502G6B8"/>
<dbReference type="Proteomes" id="UP000317078">
    <property type="component" value="Unassembled WGS sequence"/>
</dbReference>
<dbReference type="InterPro" id="IPR058649">
    <property type="entry name" value="CzcB_C"/>
</dbReference>
<feature type="domain" description="CzcB-like barrel-sandwich hybrid" evidence="9">
    <location>
        <begin position="110"/>
        <end position="262"/>
    </location>
</feature>
<dbReference type="InterPro" id="IPR058648">
    <property type="entry name" value="HH_CzcB-like"/>
</dbReference>
<reference evidence="11 12" key="1">
    <citation type="journal article" date="2019" name="Environ. Microbiol.">
        <title>Species interactions and distinct microbial communities in high Arctic permafrost affected cryosols are associated with the CH4 and CO2 gas fluxes.</title>
        <authorList>
            <person name="Altshuler I."/>
            <person name="Hamel J."/>
            <person name="Turney S."/>
            <person name="Magnuson E."/>
            <person name="Levesque R."/>
            <person name="Greer C."/>
            <person name="Whyte L.G."/>
        </authorList>
    </citation>
    <scope>NUCLEOTIDE SEQUENCE [LARGE SCALE GENOMIC DNA]</scope>
    <source>
        <strain evidence="11 12">S9.3B</strain>
    </source>
</reference>
<feature type="domain" description="CzcB-like alpha-helical hairpin" evidence="7">
    <location>
        <begin position="149"/>
        <end position="208"/>
    </location>
</feature>
<dbReference type="Gene3D" id="2.40.30.170">
    <property type="match status" value="1"/>
</dbReference>
<accession>A0A502G6B8</accession>
<evidence type="ECO:0000259" key="10">
    <source>
        <dbReference type="Pfam" id="PF25975"/>
    </source>
</evidence>
<dbReference type="PANTHER" id="PTHR30097:SF4">
    <property type="entry name" value="SLR6042 PROTEIN"/>
    <property type="match status" value="1"/>
</dbReference>
<dbReference type="GO" id="GO:0030288">
    <property type="term" value="C:outer membrane-bounded periplasmic space"/>
    <property type="evidence" value="ECO:0007669"/>
    <property type="project" value="TreeGrafter"/>
</dbReference>
<dbReference type="Pfam" id="PF25893">
    <property type="entry name" value="HH_CzcB"/>
    <property type="match status" value="1"/>
</dbReference>
<dbReference type="Gene3D" id="2.40.420.20">
    <property type="match status" value="1"/>
</dbReference>
<comment type="caution">
    <text evidence="11">The sequence shown here is derived from an EMBL/GenBank/DDBJ whole genome shotgun (WGS) entry which is preliminary data.</text>
</comment>
<keyword evidence="3" id="KW-0862">Zinc</keyword>
<feature type="compositionally biased region" description="Basic and acidic residues" evidence="6">
    <location>
        <begin position="55"/>
        <end position="69"/>
    </location>
</feature>
<dbReference type="InterPro" id="IPR058792">
    <property type="entry name" value="Beta-barrel_RND_2"/>
</dbReference>
<evidence type="ECO:0000256" key="1">
    <source>
        <dbReference type="ARBA" id="ARBA00009477"/>
    </source>
</evidence>
<dbReference type="SUPFAM" id="SSF111369">
    <property type="entry name" value="HlyD-like secretion proteins"/>
    <property type="match status" value="1"/>
</dbReference>
<evidence type="ECO:0000259" key="9">
    <source>
        <dbReference type="Pfam" id="PF25973"/>
    </source>
</evidence>
<feature type="region of interest" description="Disordered" evidence="6">
    <location>
        <begin position="35"/>
        <end position="69"/>
    </location>
</feature>
<evidence type="ECO:0000256" key="3">
    <source>
        <dbReference type="ARBA" id="ARBA00022833"/>
    </source>
</evidence>
<comment type="similarity">
    <text evidence="1">Belongs to the membrane fusion protein (MFP) (TC 8.A.1) family.</text>
</comment>
<dbReference type="EMBL" id="RCZP01000008">
    <property type="protein sequence ID" value="TPG57388.1"/>
    <property type="molecule type" value="Genomic_DNA"/>
</dbReference>
<feature type="compositionally biased region" description="Low complexity" evidence="6">
    <location>
        <begin position="35"/>
        <end position="53"/>
    </location>
</feature>
<dbReference type="GO" id="GO:0015679">
    <property type="term" value="P:plasma membrane copper ion transport"/>
    <property type="evidence" value="ECO:0007669"/>
    <property type="project" value="TreeGrafter"/>
</dbReference>
<dbReference type="RefSeq" id="WP_140882793.1">
    <property type="nucleotide sequence ID" value="NZ_RCZP01000008.1"/>
</dbReference>
<dbReference type="GO" id="GO:0060003">
    <property type="term" value="P:copper ion export"/>
    <property type="evidence" value="ECO:0007669"/>
    <property type="project" value="TreeGrafter"/>
</dbReference>
<organism evidence="11 12">
    <name type="scientific">Muricoccus nepalensis</name>
    <dbReference type="NCBI Taxonomy" id="1854500"/>
    <lineage>
        <taxon>Bacteria</taxon>
        <taxon>Pseudomonadati</taxon>
        <taxon>Pseudomonadota</taxon>
        <taxon>Alphaproteobacteria</taxon>
        <taxon>Acetobacterales</taxon>
        <taxon>Roseomonadaceae</taxon>
        <taxon>Muricoccus</taxon>
    </lineage>
</organism>
<keyword evidence="12" id="KW-1185">Reference proteome</keyword>
<dbReference type="GO" id="GO:0046686">
    <property type="term" value="P:response to cadmium ion"/>
    <property type="evidence" value="ECO:0007669"/>
    <property type="project" value="UniProtKB-KW"/>
</dbReference>
<feature type="domain" description="CzcB-like C-terminal circularly permuted SH3-like" evidence="10">
    <location>
        <begin position="346"/>
        <end position="405"/>
    </location>
</feature>
<dbReference type="InterPro" id="IPR051909">
    <property type="entry name" value="MFP_Cation_Efflux"/>
</dbReference>
<evidence type="ECO:0000256" key="5">
    <source>
        <dbReference type="ARBA" id="ARBA00058766"/>
    </source>
</evidence>
<dbReference type="NCBIfam" id="TIGR01730">
    <property type="entry name" value="RND_mfp"/>
    <property type="match status" value="1"/>
</dbReference>
<comment type="function">
    <text evidence="5">CzcA and CzcB together would act in zinc efflux nearly as effectively as the complete czc efflux system (CzcABC). The CzcB protein is thought to funnel zinc cations to the CzcA transport protein.</text>
</comment>
<evidence type="ECO:0000259" key="8">
    <source>
        <dbReference type="Pfam" id="PF25954"/>
    </source>
</evidence>
<dbReference type="Pfam" id="PF25954">
    <property type="entry name" value="Beta-barrel_RND_2"/>
    <property type="match status" value="1"/>
</dbReference>
<evidence type="ECO:0000259" key="7">
    <source>
        <dbReference type="Pfam" id="PF25893"/>
    </source>
</evidence>
<dbReference type="InterPro" id="IPR058647">
    <property type="entry name" value="BSH_CzcB-like"/>
</dbReference>
<protein>
    <submittedName>
        <fullName evidence="11">Efflux RND transporter periplasmic adaptor subunit</fullName>
    </submittedName>
</protein>
<dbReference type="GO" id="GO:0016020">
    <property type="term" value="C:membrane"/>
    <property type="evidence" value="ECO:0007669"/>
    <property type="project" value="InterPro"/>
</dbReference>
<keyword evidence="4" id="KW-0105">Cadmium resistance</keyword>
<evidence type="ECO:0000313" key="12">
    <source>
        <dbReference type="Proteomes" id="UP000317078"/>
    </source>
</evidence>
<proteinExistence type="inferred from homology"/>
<evidence type="ECO:0000256" key="4">
    <source>
        <dbReference type="ARBA" id="ARBA00043263"/>
    </source>
</evidence>
<dbReference type="Pfam" id="PF25973">
    <property type="entry name" value="BSH_CzcB"/>
    <property type="match status" value="1"/>
</dbReference>
<dbReference type="OrthoDB" id="9774837at2"/>
<dbReference type="Gene3D" id="1.10.287.470">
    <property type="entry name" value="Helix hairpin bin"/>
    <property type="match status" value="1"/>
</dbReference>
<dbReference type="Pfam" id="PF25975">
    <property type="entry name" value="CzcB_C"/>
    <property type="match status" value="1"/>
</dbReference>